<keyword evidence="2" id="KW-1185">Reference proteome</keyword>
<dbReference type="Gene3D" id="3.40.50.1000">
    <property type="entry name" value="HAD superfamily/HAD-like"/>
    <property type="match status" value="1"/>
</dbReference>
<dbReference type="NCBIfam" id="TIGR01484">
    <property type="entry name" value="HAD-SF-IIB"/>
    <property type="match status" value="1"/>
</dbReference>
<dbReference type="GO" id="GO:0016787">
    <property type="term" value="F:hydrolase activity"/>
    <property type="evidence" value="ECO:0007669"/>
    <property type="project" value="UniProtKB-KW"/>
</dbReference>
<accession>A0ABY8QS60</accession>
<dbReference type="Pfam" id="PF08282">
    <property type="entry name" value="Hydrolase_3"/>
    <property type="match status" value="1"/>
</dbReference>
<keyword evidence="1" id="KW-0378">Hydrolase</keyword>
<dbReference type="Gene3D" id="3.30.1240.10">
    <property type="match status" value="1"/>
</dbReference>
<reference evidence="1 2" key="1">
    <citation type="submission" date="2023-05" db="EMBL/GenBank/DDBJ databases">
        <title>Lithophilousrod everest ZFBP1038 complete genpme.</title>
        <authorList>
            <person name="Tian M."/>
        </authorList>
    </citation>
    <scope>NUCLEOTIDE SEQUENCE [LARGE SCALE GENOMIC DNA]</scope>
    <source>
        <strain evidence="1 2">ZFBP1038</strain>
    </source>
</reference>
<protein>
    <submittedName>
        <fullName evidence="1">HAD family hydrolase</fullName>
        <ecNumber evidence="1">3.1.3.-</ecNumber>
    </submittedName>
</protein>
<name>A0ABY8QS60_9MICO</name>
<dbReference type="RefSeq" id="WP_349638004.1">
    <property type="nucleotide sequence ID" value="NZ_CP090958.1"/>
</dbReference>
<dbReference type="InterPro" id="IPR023214">
    <property type="entry name" value="HAD_sf"/>
</dbReference>
<evidence type="ECO:0000313" key="2">
    <source>
        <dbReference type="Proteomes" id="UP001209083"/>
    </source>
</evidence>
<dbReference type="SUPFAM" id="SSF56784">
    <property type="entry name" value="HAD-like"/>
    <property type="match status" value="1"/>
</dbReference>
<gene>
    <name evidence="1" type="ORF">LWF01_14135</name>
</gene>
<evidence type="ECO:0000313" key="1">
    <source>
        <dbReference type="EMBL" id="WGW11219.1"/>
    </source>
</evidence>
<dbReference type="InterPro" id="IPR036412">
    <property type="entry name" value="HAD-like_sf"/>
</dbReference>
<dbReference type="EMBL" id="CP090958">
    <property type="protein sequence ID" value="WGW11219.1"/>
    <property type="molecule type" value="Genomic_DNA"/>
</dbReference>
<organism evidence="1 2">
    <name type="scientific">Saxibacter everestensis</name>
    <dbReference type="NCBI Taxonomy" id="2909229"/>
    <lineage>
        <taxon>Bacteria</taxon>
        <taxon>Bacillati</taxon>
        <taxon>Actinomycetota</taxon>
        <taxon>Actinomycetes</taxon>
        <taxon>Micrococcales</taxon>
        <taxon>Brevibacteriaceae</taxon>
        <taxon>Saxibacter</taxon>
    </lineage>
</organism>
<dbReference type="Proteomes" id="UP001209083">
    <property type="component" value="Chromosome"/>
</dbReference>
<sequence length="265" mass="28005">MRLVASDIDGTILDHTGIIRPRVVEAFRACRTAGIEVVFVTGRPFRWVTPLEDQLDHAGTVICSNGSLIYDLANRKVLNTHAISVQDASRAARALRAAAPDVVFALETLDGFRAEPAYAGRGEVPAAGEVTQFDDLLTGEPTIVKMLAHLPNGNSDELLALAAPVISDFVSPTHSSPNGALIEIAPRGVNKSRSLAEYAEMLGIGPEDVVAFGDMPNDLEMLGWAGRGYAMADGHPAAIAAAHDVAPALLEDGVAQVLERILGEP</sequence>
<dbReference type="PANTHER" id="PTHR10000:SF8">
    <property type="entry name" value="HAD SUPERFAMILY HYDROLASE-LIKE, TYPE 3"/>
    <property type="match status" value="1"/>
</dbReference>
<dbReference type="InterPro" id="IPR006379">
    <property type="entry name" value="HAD-SF_hydro_IIB"/>
</dbReference>
<proteinExistence type="predicted"/>
<dbReference type="PANTHER" id="PTHR10000">
    <property type="entry name" value="PHOSPHOSERINE PHOSPHATASE"/>
    <property type="match status" value="1"/>
</dbReference>
<dbReference type="EC" id="3.1.3.-" evidence="1"/>